<accession>A0A0F9IVK8</accession>
<evidence type="ECO:0000256" key="1">
    <source>
        <dbReference type="ARBA" id="ARBA00022801"/>
    </source>
</evidence>
<dbReference type="InterPro" id="IPR000073">
    <property type="entry name" value="AB_hydrolase_1"/>
</dbReference>
<protein>
    <recommendedName>
        <fullName evidence="5">AB hydrolase-1 domain-containing protein</fullName>
    </recommendedName>
</protein>
<feature type="domain" description="AB hydrolase-1" evidence="2">
    <location>
        <begin position="29"/>
        <end position="267"/>
    </location>
</feature>
<feature type="domain" description="Glycosyl transferase family 28 C-terminal" evidence="3">
    <location>
        <begin position="541"/>
        <end position="681"/>
    </location>
</feature>
<keyword evidence="1" id="KW-0378">Hydrolase</keyword>
<evidence type="ECO:0008006" key="5">
    <source>
        <dbReference type="Google" id="ProtNLM"/>
    </source>
</evidence>
<dbReference type="PANTHER" id="PTHR43798:SF31">
    <property type="entry name" value="AB HYDROLASE SUPERFAMILY PROTEIN YCLE"/>
    <property type="match status" value="1"/>
</dbReference>
<evidence type="ECO:0000259" key="3">
    <source>
        <dbReference type="Pfam" id="PF04101"/>
    </source>
</evidence>
<sequence>MRAKYPDKEGYVTRDGVKLYYEVFGTGEPTILFLPTWSIVHSRFWKGQIPYFSRHCRVITFDGRGNGKSDRPTSIDNYASIEFAKDAIAVMDETDTKQAVLVSLSRGSNWALYLSAEYPERVIASIFVGPALRLAPSYPERQLNVLEPLDSTDGWSKYNISYWKTNYREFLEFFFENLFNEPHSTKQIEDAIGWGLETTPETLALTIQGENFGFDQDKLKDLCSKIQCPVLVLHGDKDLIVHQDVGKVLAKLTNGKFVNLVGSGHAPLGRDPVRVNLLIREFILPTIPLKSWQRATIRKRKALYISSPIGLGHAQRDLAIAKELRILHPDLEIVWLAQHPVTKFLELNGEIIHPSSNLLTNESSHIEDLSDEHDLHAFQALREMDEILLANFMVFHDIIREEQYDLWIGDESWELDYFLHENPELKTAPYVWFTDFVGYIPMPAGGEREQYVTSDYNAEMIEQIARYPYIRDLSIFVGNPDDIVPNNFGHLNGVDLPNIREWTENNYSFSGYISGFDPKQLSDFNTLRNALNFKPDEKVCIVTVGGSGVGIHLLQKVINSFSGAKQKIPKLRMIVVCGPRVDTKTFSEAEGLEIHAYIHNLYRYLAVCDLAIVQGGLTTTMELTACKRPFIYFPLANHFEQNYHVRKRLDNYGAGRLMDYSETTSEDISNAIVEEIGKSVNYRDVETDGAKKAATLISTLLK</sequence>
<dbReference type="Gene3D" id="3.40.50.1820">
    <property type="entry name" value="alpha/beta hydrolase"/>
    <property type="match status" value="1"/>
</dbReference>
<dbReference type="Pfam" id="PF00561">
    <property type="entry name" value="Abhydrolase_1"/>
    <property type="match status" value="1"/>
</dbReference>
<dbReference type="SUPFAM" id="SSF53756">
    <property type="entry name" value="UDP-Glycosyltransferase/glycogen phosphorylase"/>
    <property type="match status" value="1"/>
</dbReference>
<dbReference type="AlphaFoldDB" id="A0A0F9IVK8"/>
<dbReference type="GO" id="GO:0016758">
    <property type="term" value="F:hexosyltransferase activity"/>
    <property type="evidence" value="ECO:0007669"/>
    <property type="project" value="InterPro"/>
</dbReference>
<dbReference type="SUPFAM" id="SSF53474">
    <property type="entry name" value="alpha/beta-Hydrolases"/>
    <property type="match status" value="1"/>
</dbReference>
<reference evidence="4" key="1">
    <citation type="journal article" date="2015" name="Nature">
        <title>Complex archaea that bridge the gap between prokaryotes and eukaryotes.</title>
        <authorList>
            <person name="Spang A."/>
            <person name="Saw J.H."/>
            <person name="Jorgensen S.L."/>
            <person name="Zaremba-Niedzwiedzka K."/>
            <person name="Martijn J."/>
            <person name="Lind A.E."/>
            <person name="van Eijk R."/>
            <person name="Schleper C."/>
            <person name="Guy L."/>
            <person name="Ettema T.J."/>
        </authorList>
    </citation>
    <scope>NUCLEOTIDE SEQUENCE</scope>
</reference>
<dbReference type="Gene3D" id="3.40.50.2000">
    <property type="entry name" value="Glycogen Phosphorylase B"/>
    <property type="match status" value="1"/>
</dbReference>
<dbReference type="Pfam" id="PF04101">
    <property type="entry name" value="Glyco_tran_28_C"/>
    <property type="match status" value="1"/>
</dbReference>
<evidence type="ECO:0000313" key="4">
    <source>
        <dbReference type="EMBL" id="KKM61399.1"/>
    </source>
</evidence>
<proteinExistence type="predicted"/>
<dbReference type="EMBL" id="LAZR01011490">
    <property type="protein sequence ID" value="KKM61399.1"/>
    <property type="molecule type" value="Genomic_DNA"/>
</dbReference>
<gene>
    <name evidence="4" type="ORF">LCGC14_1532090</name>
</gene>
<dbReference type="GO" id="GO:0016020">
    <property type="term" value="C:membrane"/>
    <property type="evidence" value="ECO:0007669"/>
    <property type="project" value="TreeGrafter"/>
</dbReference>
<dbReference type="InterPro" id="IPR007235">
    <property type="entry name" value="Glyco_trans_28_C"/>
</dbReference>
<organism evidence="4">
    <name type="scientific">marine sediment metagenome</name>
    <dbReference type="NCBI Taxonomy" id="412755"/>
    <lineage>
        <taxon>unclassified sequences</taxon>
        <taxon>metagenomes</taxon>
        <taxon>ecological metagenomes</taxon>
    </lineage>
</organism>
<dbReference type="InterPro" id="IPR050266">
    <property type="entry name" value="AB_hydrolase_sf"/>
</dbReference>
<dbReference type="GO" id="GO:0016787">
    <property type="term" value="F:hydrolase activity"/>
    <property type="evidence" value="ECO:0007669"/>
    <property type="project" value="UniProtKB-KW"/>
</dbReference>
<dbReference type="InterPro" id="IPR029058">
    <property type="entry name" value="AB_hydrolase_fold"/>
</dbReference>
<dbReference type="PANTHER" id="PTHR43798">
    <property type="entry name" value="MONOACYLGLYCEROL LIPASE"/>
    <property type="match status" value="1"/>
</dbReference>
<name>A0A0F9IVK8_9ZZZZ</name>
<comment type="caution">
    <text evidence="4">The sequence shown here is derived from an EMBL/GenBank/DDBJ whole genome shotgun (WGS) entry which is preliminary data.</text>
</comment>
<evidence type="ECO:0000259" key="2">
    <source>
        <dbReference type="Pfam" id="PF00561"/>
    </source>
</evidence>